<feature type="region of interest" description="Disordered" evidence="2">
    <location>
        <begin position="226"/>
        <end position="266"/>
    </location>
</feature>
<protein>
    <recommendedName>
        <fullName evidence="4">YhaN AAA domain-containing protein</fullName>
    </recommendedName>
</protein>
<comment type="caution">
    <text evidence="5">The sequence shown here is derived from an EMBL/GenBank/DDBJ whole genome shotgun (WGS) entry which is preliminary data.</text>
</comment>
<feature type="domain" description="YhaN AAA" evidence="4">
    <location>
        <begin position="1"/>
        <end position="53"/>
    </location>
</feature>
<organism evidence="5 6">
    <name type="scientific">Blautia parvula</name>
    <dbReference type="NCBI Taxonomy" id="2877527"/>
    <lineage>
        <taxon>Bacteria</taxon>
        <taxon>Bacillati</taxon>
        <taxon>Bacillota</taxon>
        <taxon>Clostridia</taxon>
        <taxon>Lachnospirales</taxon>
        <taxon>Lachnospiraceae</taxon>
        <taxon>Blautia</taxon>
    </lineage>
</organism>
<dbReference type="InterPro" id="IPR038734">
    <property type="entry name" value="YhaN_AAA"/>
</dbReference>
<dbReference type="Pfam" id="PF13514">
    <property type="entry name" value="AAA_27"/>
    <property type="match status" value="1"/>
</dbReference>
<feature type="transmembrane region" description="Helical" evidence="3">
    <location>
        <begin position="275"/>
        <end position="295"/>
    </location>
</feature>
<keyword evidence="3" id="KW-0812">Transmembrane</keyword>
<dbReference type="PANTHER" id="PTHR41259:SF1">
    <property type="entry name" value="DOUBLE-STRAND BREAK REPAIR RAD50 ATPASE, PUTATIVE-RELATED"/>
    <property type="match status" value="1"/>
</dbReference>
<keyword evidence="3" id="KW-0472">Membrane</keyword>
<gene>
    <name evidence="5" type="ORF">K340107D12_06570</name>
</gene>
<dbReference type="PANTHER" id="PTHR41259">
    <property type="entry name" value="DOUBLE-STRAND BREAK REPAIR RAD50 ATPASE, PUTATIVE-RELATED"/>
    <property type="match status" value="1"/>
</dbReference>
<dbReference type="EMBL" id="BAABZQ010000001">
    <property type="protein sequence ID" value="GAA6497841.1"/>
    <property type="molecule type" value="Genomic_DNA"/>
</dbReference>
<accession>A0ABQ0BMS4</accession>
<evidence type="ECO:0000256" key="3">
    <source>
        <dbReference type="SAM" id="Phobius"/>
    </source>
</evidence>
<dbReference type="Gene3D" id="3.40.50.300">
    <property type="entry name" value="P-loop containing nucleotide triphosphate hydrolases"/>
    <property type="match status" value="2"/>
</dbReference>
<sequence>MIIRELILKNFGRFRNRSIRLEEGINIIYGENESGKSTLHAFIQGMLFGLRKMRGRAARTDAYTRYTPWDNPSWYEGSLRFSCGGKEFRLERDFRRGEEGAKLVCESDGELLSVKDGDLEMLLGGISEAVYENTVSIGQMKSRTGDALLLELRNYLSSYQESGDGKLNLDRALLLLKEKKKEWQSRMQIREQQQEAEEKKIKFEIAYLERETEELQQKLLEEQKREKAGEEELRREEQRQEELRREQQRREESRRKELHQENMPGTGGTLNWKKVISALLVGDVIVWGILFFTAGWKAACISAVCILIAEFLFMAYTSTALKKAGKKEETKHAGQSMPDNTSGSLPKRKITGDSIRLLTAQILEKRTRLSNLQEELSELQMTGIADRPEMEEIRSLELAAETIQSLSVSAQESVGEALKNRISDIFCTMTGGKYKKVSIDEELKIDLFTEERHVPLFMASQGTIEQVYLALRIAVGDIFCCEETMPLLLDEVFAMYDEERMKETLGWLYKEKEQVIIFTCNRRETEVLKRAGIPFHIVYLHL</sequence>
<keyword evidence="6" id="KW-1185">Reference proteome</keyword>
<feature type="coiled-coil region" evidence="1">
    <location>
        <begin position="355"/>
        <end position="382"/>
    </location>
</feature>
<dbReference type="RefSeq" id="WP_256129505.1">
    <property type="nucleotide sequence ID" value="NZ_BAABZQ010000001.1"/>
</dbReference>
<dbReference type="InterPro" id="IPR027417">
    <property type="entry name" value="P-loop_NTPase"/>
</dbReference>
<evidence type="ECO:0000256" key="2">
    <source>
        <dbReference type="SAM" id="MobiDB-lite"/>
    </source>
</evidence>
<dbReference type="SUPFAM" id="SSF52540">
    <property type="entry name" value="P-loop containing nucleoside triphosphate hydrolases"/>
    <property type="match status" value="1"/>
</dbReference>
<evidence type="ECO:0000256" key="1">
    <source>
        <dbReference type="SAM" id="Coils"/>
    </source>
</evidence>
<feature type="compositionally biased region" description="Basic and acidic residues" evidence="2">
    <location>
        <begin position="226"/>
        <end position="260"/>
    </location>
</feature>
<keyword evidence="3" id="KW-1133">Transmembrane helix</keyword>
<proteinExistence type="predicted"/>
<evidence type="ECO:0000259" key="4">
    <source>
        <dbReference type="Pfam" id="PF13514"/>
    </source>
</evidence>
<feature type="transmembrane region" description="Helical" evidence="3">
    <location>
        <begin position="301"/>
        <end position="321"/>
    </location>
</feature>
<evidence type="ECO:0000313" key="5">
    <source>
        <dbReference type="EMBL" id="GAA6497841.1"/>
    </source>
</evidence>
<reference evidence="5 6" key="1">
    <citation type="submission" date="2024-04" db="EMBL/GenBank/DDBJ databases">
        <title>Defined microbial consortia suppress multidrug-resistant proinflammatory Enterobacteriaceae via ecological control.</title>
        <authorList>
            <person name="Furuichi M."/>
            <person name="Kawaguchi T."/>
            <person name="Pust M."/>
            <person name="Yasuma K."/>
            <person name="Plichta D."/>
            <person name="Hasegawa N."/>
            <person name="Ohya T."/>
            <person name="Bhattarai S."/>
            <person name="Sasajima S."/>
            <person name="Aoto Y."/>
            <person name="Tuganbaev T."/>
            <person name="Yaginuma M."/>
            <person name="Ueda M."/>
            <person name="Okahashi N."/>
            <person name="Amafuji K."/>
            <person name="Kiridooshi Y."/>
            <person name="Sugita K."/>
            <person name="Strazar M."/>
            <person name="Skelly A."/>
            <person name="Suda W."/>
            <person name="Hattori M."/>
            <person name="Nakamoto N."/>
            <person name="Caballero S."/>
            <person name="Norman J."/>
            <person name="Olle B."/>
            <person name="Tanoue T."/>
            <person name="Arita M."/>
            <person name="Bucci V."/>
            <person name="Atarashi K."/>
            <person name="Xavier R."/>
            <person name="Honda K."/>
        </authorList>
    </citation>
    <scope>NUCLEOTIDE SEQUENCE [LARGE SCALE GENOMIC DNA]</scope>
    <source>
        <strain evidence="6">k34-0107-D12</strain>
    </source>
</reference>
<keyword evidence="1" id="KW-0175">Coiled coil</keyword>
<evidence type="ECO:0000313" key="6">
    <source>
        <dbReference type="Proteomes" id="UP001600941"/>
    </source>
</evidence>
<dbReference type="Proteomes" id="UP001600941">
    <property type="component" value="Unassembled WGS sequence"/>
</dbReference>
<name>A0ABQ0BMS4_9FIRM</name>